<feature type="transmembrane region" description="Helical" evidence="7">
    <location>
        <begin position="262"/>
        <end position="279"/>
    </location>
</feature>
<evidence type="ECO:0000256" key="7">
    <source>
        <dbReference type="SAM" id="Phobius"/>
    </source>
</evidence>
<evidence type="ECO:0000256" key="3">
    <source>
        <dbReference type="ARBA" id="ARBA00022475"/>
    </source>
</evidence>
<dbReference type="Pfam" id="PF19053">
    <property type="entry name" value="EccD"/>
    <property type="match status" value="1"/>
</dbReference>
<sequence length="467" mass="47795">MSSKAATLSRVTIVSPKTRIDLALPSDVPLADLLPTILHQAGEYYLDEAAENGGWILSKLGDQPLDTGHTCSQLSLHDGELLYLTPANDAKPEIVFDDVIDAIATATENRGNRWDHRATKRFSVMIGTLAMMAGATAIALTGPPHLPGALVALSGAAVLIGACLLLSRAVGDSRAATYFGLTAVAYAGVGGLLVAAGDLKLTELSAPHVLMAAATVLLFSVLAMLSVGDSSAIPVFMTTLLSSIVLTISVGAMMLIPGATASTGAAIAAPLALALIPAAPKVSLAIASVPTPQLPNTTEELKAGDDEPVDGKRVLSLSERAADYLAAIYSFVAIVAGIAAGVLAFSGHLTGPILGAVIGLVLMSRSRTIDDRAARIVVMTAGMLALGTVITAIFIDGGLLVRLVAILGALVLVTLIAMVYGLAVAGKKLAPTWGRLLDIAEALLIVSILPLVGWATGLFAWGLTLRG</sequence>
<feature type="transmembrane region" description="Helical" evidence="7">
    <location>
        <begin position="209"/>
        <end position="228"/>
    </location>
</feature>
<dbReference type="GO" id="GO:0005886">
    <property type="term" value="C:plasma membrane"/>
    <property type="evidence" value="ECO:0007669"/>
    <property type="project" value="UniProtKB-SubCell"/>
</dbReference>
<organism evidence="9 10">
    <name type="scientific">Natronoglycomyces albus</name>
    <dbReference type="NCBI Taxonomy" id="2811108"/>
    <lineage>
        <taxon>Bacteria</taxon>
        <taxon>Bacillati</taxon>
        <taxon>Actinomycetota</taxon>
        <taxon>Actinomycetes</taxon>
        <taxon>Glycomycetales</taxon>
        <taxon>Glycomycetaceae</taxon>
        <taxon>Natronoglycomyces</taxon>
    </lineage>
</organism>
<dbReference type="InterPro" id="IPR024962">
    <property type="entry name" value="YukD-like"/>
</dbReference>
<dbReference type="RefSeq" id="WP_213172023.1">
    <property type="nucleotide sequence ID" value="NZ_CP070496.1"/>
</dbReference>
<dbReference type="Proteomes" id="UP000662939">
    <property type="component" value="Chromosome"/>
</dbReference>
<comment type="similarity">
    <text evidence="2">Belongs to the EccD/Snm4 family.</text>
</comment>
<keyword evidence="4 7" id="KW-0812">Transmembrane</keyword>
<keyword evidence="5 7" id="KW-1133">Transmembrane helix</keyword>
<evidence type="ECO:0000256" key="4">
    <source>
        <dbReference type="ARBA" id="ARBA00022692"/>
    </source>
</evidence>
<dbReference type="KEGG" id="nav:JQS30_03555"/>
<protein>
    <submittedName>
        <fullName evidence="9">Type VII secretion integral membrane protein EccD</fullName>
    </submittedName>
</protein>
<name>A0A895XQM4_9ACTN</name>
<feature type="transmembrane region" description="Helical" evidence="7">
    <location>
        <begin position="345"/>
        <end position="364"/>
    </location>
</feature>
<feature type="transmembrane region" description="Helical" evidence="7">
    <location>
        <begin position="122"/>
        <end position="140"/>
    </location>
</feature>
<dbReference type="InterPro" id="IPR044049">
    <property type="entry name" value="EccD_transm"/>
</dbReference>
<dbReference type="Pfam" id="PF08817">
    <property type="entry name" value="YukD"/>
    <property type="match status" value="1"/>
</dbReference>
<feature type="transmembrane region" description="Helical" evidence="7">
    <location>
        <begin position="376"/>
        <end position="395"/>
    </location>
</feature>
<evidence type="ECO:0000313" key="10">
    <source>
        <dbReference type="Proteomes" id="UP000662939"/>
    </source>
</evidence>
<evidence type="ECO:0000256" key="6">
    <source>
        <dbReference type="ARBA" id="ARBA00023136"/>
    </source>
</evidence>
<feature type="transmembrane region" description="Helical" evidence="7">
    <location>
        <begin position="321"/>
        <end position="339"/>
    </location>
</feature>
<evidence type="ECO:0000256" key="5">
    <source>
        <dbReference type="ARBA" id="ARBA00022989"/>
    </source>
</evidence>
<keyword evidence="6 7" id="KW-0472">Membrane</keyword>
<evidence type="ECO:0000313" key="9">
    <source>
        <dbReference type="EMBL" id="QSB06012.1"/>
    </source>
</evidence>
<feature type="transmembrane region" description="Helical" evidence="7">
    <location>
        <begin position="235"/>
        <end position="256"/>
    </location>
</feature>
<proteinExistence type="inferred from homology"/>
<dbReference type="InterPro" id="IPR006707">
    <property type="entry name" value="T7SS_EccD"/>
</dbReference>
<feature type="domain" description="EccD-like transmembrane" evidence="8">
    <location>
        <begin position="119"/>
        <end position="461"/>
    </location>
</feature>
<evidence type="ECO:0000256" key="1">
    <source>
        <dbReference type="ARBA" id="ARBA00004651"/>
    </source>
</evidence>
<accession>A0A895XQM4</accession>
<gene>
    <name evidence="9" type="primary">eccD</name>
    <name evidence="9" type="ORF">JQS30_03555</name>
</gene>
<feature type="transmembrane region" description="Helical" evidence="7">
    <location>
        <begin position="436"/>
        <end position="461"/>
    </location>
</feature>
<dbReference type="Gene3D" id="3.10.20.90">
    <property type="entry name" value="Phosphatidylinositol 3-kinase Catalytic Subunit, Chain A, domain 1"/>
    <property type="match status" value="1"/>
</dbReference>
<evidence type="ECO:0000256" key="2">
    <source>
        <dbReference type="ARBA" id="ARBA00006162"/>
    </source>
</evidence>
<keyword evidence="10" id="KW-1185">Reference proteome</keyword>
<comment type="subcellular location">
    <subcellularLocation>
        <location evidence="1">Cell membrane</location>
        <topology evidence="1">Multi-pass membrane protein</topology>
    </subcellularLocation>
</comment>
<dbReference type="NCBIfam" id="TIGR03920">
    <property type="entry name" value="T7SS_EccD"/>
    <property type="match status" value="1"/>
</dbReference>
<dbReference type="EMBL" id="CP070496">
    <property type="protein sequence ID" value="QSB06012.1"/>
    <property type="molecule type" value="Genomic_DNA"/>
</dbReference>
<keyword evidence="3" id="KW-1003">Cell membrane</keyword>
<feature type="transmembrane region" description="Helical" evidence="7">
    <location>
        <begin position="401"/>
        <end position="424"/>
    </location>
</feature>
<evidence type="ECO:0000259" key="8">
    <source>
        <dbReference type="Pfam" id="PF19053"/>
    </source>
</evidence>
<reference evidence="9" key="1">
    <citation type="submission" date="2021-02" db="EMBL/GenBank/DDBJ databases">
        <title>Natronoglycomyces albus gen. nov., sp. nov, a haloalkaliphilic actinobacterium from a soda solonchak soil.</title>
        <authorList>
            <person name="Sorokin D.Y."/>
            <person name="Khijniak T.V."/>
            <person name="Zakharycheva A.P."/>
            <person name="Boueva O.V."/>
            <person name="Ariskina E.V."/>
            <person name="Hahnke R.L."/>
            <person name="Bunk B."/>
            <person name="Sproer C."/>
            <person name="Schumann P."/>
            <person name="Evtushenko L.I."/>
            <person name="Kublanov I.V."/>
        </authorList>
    </citation>
    <scope>NUCLEOTIDE SEQUENCE</scope>
    <source>
        <strain evidence="9">DSM 106290</strain>
    </source>
</reference>
<dbReference type="PIRSF" id="PIRSF017804">
    <property type="entry name" value="Secretion_EccD1"/>
    <property type="match status" value="1"/>
</dbReference>
<feature type="transmembrane region" description="Helical" evidence="7">
    <location>
        <begin position="146"/>
        <end position="166"/>
    </location>
</feature>
<dbReference type="AlphaFoldDB" id="A0A895XQM4"/>
<feature type="transmembrane region" description="Helical" evidence="7">
    <location>
        <begin position="178"/>
        <end position="197"/>
    </location>
</feature>